<name>A0ABS3JDR9_9BACT</name>
<dbReference type="InterPro" id="IPR036102">
    <property type="entry name" value="OsmC/Ohrsf"/>
</dbReference>
<evidence type="ECO:0000313" key="2">
    <source>
        <dbReference type="EMBL" id="MBO0947027.1"/>
    </source>
</evidence>
<accession>A0ABS3JDR9</accession>
<dbReference type="Pfam" id="PF02566">
    <property type="entry name" value="OsmC"/>
    <property type="match status" value="1"/>
</dbReference>
<gene>
    <name evidence="2" type="ORF">J2I46_00425</name>
</gene>
<dbReference type="SUPFAM" id="SSF82784">
    <property type="entry name" value="OsmC-like"/>
    <property type="match status" value="1"/>
</dbReference>
<dbReference type="RefSeq" id="WP_207326953.1">
    <property type="nucleotide sequence ID" value="NZ_JAFMYW010000001.1"/>
</dbReference>
<dbReference type="InterPro" id="IPR003718">
    <property type="entry name" value="OsmC/Ohr_fam"/>
</dbReference>
<dbReference type="InterPro" id="IPR052707">
    <property type="entry name" value="OsmC_Ohr_Peroxiredoxin"/>
</dbReference>
<feature type="region of interest" description="Disordered" evidence="1">
    <location>
        <begin position="1"/>
        <end position="27"/>
    </location>
</feature>
<organism evidence="2 3">
    <name type="scientific">Fibrella forsythiae</name>
    <dbReference type="NCBI Taxonomy" id="2817061"/>
    <lineage>
        <taxon>Bacteria</taxon>
        <taxon>Pseudomonadati</taxon>
        <taxon>Bacteroidota</taxon>
        <taxon>Cytophagia</taxon>
        <taxon>Cytophagales</taxon>
        <taxon>Spirosomataceae</taxon>
        <taxon>Fibrella</taxon>
    </lineage>
</organism>
<feature type="compositionally biased region" description="Polar residues" evidence="1">
    <location>
        <begin position="10"/>
        <end position="27"/>
    </location>
</feature>
<dbReference type="InterPro" id="IPR015946">
    <property type="entry name" value="KH_dom-like_a/b"/>
</dbReference>
<dbReference type="Proteomes" id="UP000664628">
    <property type="component" value="Unassembled WGS sequence"/>
</dbReference>
<dbReference type="Gene3D" id="3.30.300.20">
    <property type="match status" value="1"/>
</dbReference>
<comment type="caution">
    <text evidence="2">The sequence shown here is derived from an EMBL/GenBank/DDBJ whole genome shotgun (WGS) entry which is preliminary data.</text>
</comment>
<sequence>MAQAKRRASATWSGSLQEGTGSLSATGGVLNNTPFSFKTRFQSEDGSAGTNPEELLAAAHAGCFTMATGATMGQQGFTPTNLETKAVLTMDMDTLTITAVDLVLTGTVPGLDQAKFEEIANDAKKNCIISRALSPDIKLTLTATLV</sequence>
<dbReference type="InterPro" id="IPR019904">
    <property type="entry name" value="Peroxiredoxin_OsmC"/>
</dbReference>
<dbReference type="PANTHER" id="PTHR42830:SF1">
    <property type="entry name" value="OSMOTICALLY INDUCIBLE FAMILY PROTEIN"/>
    <property type="match status" value="1"/>
</dbReference>
<dbReference type="EMBL" id="JAFMYW010000001">
    <property type="protein sequence ID" value="MBO0947027.1"/>
    <property type="molecule type" value="Genomic_DNA"/>
</dbReference>
<keyword evidence="3" id="KW-1185">Reference proteome</keyword>
<protein>
    <submittedName>
        <fullName evidence="2">OsmC family peroxiredoxin</fullName>
    </submittedName>
</protein>
<dbReference type="NCBIfam" id="TIGR03562">
    <property type="entry name" value="osmo_induc_OsmC"/>
    <property type="match status" value="1"/>
</dbReference>
<dbReference type="PANTHER" id="PTHR42830">
    <property type="entry name" value="OSMOTICALLY INDUCIBLE FAMILY PROTEIN"/>
    <property type="match status" value="1"/>
</dbReference>
<reference evidence="2 3" key="1">
    <citation type="submission" date="2021-03" db="EMBL/GenBank/DDBJ databases">
        <title>Fibrella sp. HMF5405 genome sequencing and assembly.</title>
        <authorList>
            <person name="Kang H."/>
            <person name="Kim H."/>
            <person name="Bae S."/>
            <person name="Joh K."/>
        </authorList>
    </citation>
    <scope>NUCLEOTIDE SEQUENCE [LARGE SCALE GENOMIC DNA]</scope>
    <source>
        <strain evidence="2 3">HMF5405</strain>
    </source>
</reference>
<evidence type="ECO:0000313" key="3">
    <source>
        <dbReference type="Proteomes" id="UP000664628"/>
    </source>
</evidence>
<proteinExistence type="predicted"/>
<evidence type="ECO:0000256" key="1">
    <source>
        <dbReference type="SAM" id="MobiDB-lite"/>
    </source>
</evidence>